<organism evidence="7 8">
    <name type="scientific">Elsinoe ampelina</name>
    <dbReference type="NCBI Taxonomy" id="302913"/>
    <lineage>
        <taxon>Eukaryota</taxon>
        <taxon>Fungi</taxon>
        <taxon>Dikarya</taxon>
        <taxon>Ascomycota</taxon>
        <taxon>Pezizomycotina</taxon>
        <taxon>Dothideomycetes</taxon>
        <taxon>Dothideomycetidae</taxon>
        <taxon>Myriangiales</taxon>
        <taxon>Elsinoaceae</taxon>
        <taxon>Elsinoe</taxon>
    </lineage>
</organism>
<feature type="region of interest" description="Disordered" evidence="5">
    <location>
        <begin position="1635"/>
        <end position="1672"/>
    </location>
</feature>
<dbReference type="FunFam" id="1.10.8.60:FF:000160">
    <property type="entry name" value="WGS project CABT00000000 data, contig 2.55"/>
    <property type="match status" value="1"/>
</dbReference>
<keyword evidence="2" id="KW-0547">Nucleotide-binding</keyword>
<dbReference type="Gene3D" id="3.40.50.300">
    <property type="entry name" value="P-loop containing nucleotide triphosphate hydrolases"/>
    <property type="match status" value="5"/>
</dbReference>
<dbReference type="OrthoDB" id="2423195at2759"/>
<dbReference type="InterPro" id="IPR003959">
    <property type="entry name" value="ATPase_AAA_core"/>
</dbReference>
<gene>
    <name evidence="7" type="ORF">BDZ85DRAFT_266050</name>
</gene>
<evidence type="ECO:0000259" key="6">
    <source>
        <dbReference type="SMART" id="SM00382"/>
    </source>
</evidence>
<dbReference type="Gene3D" id="1.10.8.60">
    <property type="match status" value="2"/>
</dbReference>
<dbReference type="PANTHER" id="PTHR43392:SF2">
    <property type="entry name" value="AAA-TYPE ATPASE FAMILY PROTEIN _ ANKYRIN REPEAT FAMILY PROTEIN"/>
    <property type="match status" value="1"/>
</dbReference>
<feature type="compositionally biased region" description="Basic and acidic residues" evidence="5">
    <location>
        <begin position="1642"/>
        <end position="1672"/>
    </location>
</feature>
<dbReference type="GO" id="GO:0005524">
    <property type="term" value="F:ATP binding"/>
    <property type="evidence" value="ECO:0007669"/>
    <property type="project" value="UniProtKB-KW"/>
</dbReference>
<dbReference type="InterPro" id="IPR041679">
    <property type="entry name" value="DNA2/NAM7-like_C"/>
</dbReference>
<evidence type="ECO:0000256" key="3">
    <source>
        <dbReference type="ARBA" id="ARBA00022806"/>
    </source>
</evidence>
<dbReference type="GO" id="GO:0016887">
    <property type="term" value="F:ATP hydrolysis activity"/>
    <property type="evidence" value="ECO:0007669"/>
    <property type="project" value="InterPro"/>
</dbReference>
<dbReference type="Pfam" id="PF13086">
    <property type="entry name" value="AAA_11"/>
    <property type="match status" value="1"/>
</dbReference>
<dbReference type="CDD" id="cd00009">
    <property type="entry name" value="AAA"/>
    <property type="match status" value="3"/>
</dbReference>
<keyword evidence="3" id="KW-0378">Hydrolase</keyword>
<evidence type="ECO:0000313" key="7">
    <source>
        <dbReference type="EMBL" id="KAF2220946.1"/>
    </source>
</evidence>
<sequence>MIRPRQDDLALTAKRLKSAYNDFATDGARHSDLMEYLEFSTEHEIYFEAFQLPKAGEFTLVDEKGRALKDFYLLDRWCRGKDAGVVKDRPSTHDHIWTLPKDERDKLRRGWLADILEERLERVANYGDQYNHQLDAVNLASNEGSRRLLASKRIIGCTTTAAAKYVREIQSARPDIVLVEEAGEILESHIITALGPFTKQLILIGDHKQLRPKAHYHLSVEKGTGYDLNRSLFERLVLKGYPHETLAEQHRMRPEISALVRSLTYPDLRDAGSTLERKALRGFQDSVVFVDHRQLEVEKDVIFDPREGGATSSKTNEYEAHLTLRCVRYLAQQGYRTDQVVVLTPYLGQLGLLYDVLAAENDPVLNDMDSFDLVRAGLMPQATANLARRRLRISTVDNYQGEESDVVVVSLTRSNLKHDIGFLSSPERLNVLLSRARNGLILIGNSETFLEARKSRELWRDLFQQLQEGHHVYDGLPVRCERHPDRTAVLSDLQAFDKACPDGGCDMPCGTMLSCGIHECPQKCHQLYDHSKIRCEAVVLDVCPDRHRLSWQCSDGRPTTCPTCEKKRKVAEDRQRKEHDRRTRSAAAQQVHDAKIAQLNAEIEAERQKLQFSDLEEQRRLAIAQKVQYLKKVRALDAASQKSLIGNQSEPKHPQNEVNDDENSSSDDTQADGGASVSRVPAPKHTHPGFERDTIPALPPSQAQTLWNRMKHDDGASNVAIDKLMTMTGLESVKSQFLNVFQKIEIAKRQGVDLKDERLGTAFLGNPGTGKTTVARLYAEFLAETEAIPGDHFVETTSSKIANEGVTGAKKTLDEVLQAGGGVIFVDEAYQLVPQSGSVGAGGNGGTAVLDFFLAEIENTTGQVVFIFAGYEKQMEKFFQHNPGIPSRLPVQIVFPDYSPAELLHMMVQKIFQKFKGRMKLEDGNAGLYSRIVIRRLHRGSGKEGFGNARALENTIARITTSQSKRIAAERKEGKKPDDFWLSKEDLIGPEPGGVLQHSKPWKELQELPGLQTVKDSVRTLLDSVTESYHRELKEKPPIDVSLNRLFLGSPGTGKTTVAKLYGKILAEIGLLSTSECLVKTPSDFVGAHLGESEKNTKGILENTRGKVLVIDEAYDLCSNPKGTSHYGKDIFREAIVNTIVSEVHSEPGDDRAVLLLGYQDQMEDMLRQVNPGLRRRFPVENAFIFEDYDENELRVILDYKLSKQKIGATEDAKKTAHGLLAKLRRKPNFGNAGEVENLLTRAKEHYRLRQQRLPASNRPDDMIFEPEDFDPDVGRTKDAISNCKDLFNGTIHTEHIVNKLVGYIRAYQNAQLTGLDPLDVIPFNFVLKGPPGTGKTTTARKIGKVFCDMGFLASDNVLECSVTDLVGSFLGHTGPKVVAKFEEALGQVLFIDEAYRLGEGQFAKEALDEIVDCLTKPRYKGKMLVMLAGYEHEINHLLGVNPGLSSRFPEEIMFANLTPEDCLTLLMKRLLQDQKIPQQLTATSNAQPPALRYFGQLTQLQGWGNGRDVETLASWVRMAVLSGSSPPCYTWDVVLEQIKRMLEEKQRRLGGRPPRTVHPLDHLQAGATADLTISQAKTYSAGNEDEASQDEDDDKIELITDTTRSRDAGVADAVWDQLESDRRENERVEAALAAEVSQAQKKHDCLRDEAQKRKEEEARSREQDNKDDEARRLHEQMRLAAVEATRKADDEAERLRLLQERQREEQKREQQMQQKLQNLGVCPMGYRWIKQAGGYRCAGGSHYVTNEALGL</sequence>
<feature type="domain" description="AAA+ ATPase" evidence="6">
    <location>
        <begin position="757"/>
        <end position="899"/>
    </location>
</feature>
<reference evidence="8" key="1">
    <citation type="journal article" date="2020" name="Stud. Mycol.">
        <title>101 Dothideomycetes genomes: A test case for predicting lifestyles and emergence of pathogens.</title>
        <authorList>
            <person name="Haridas S."/>
            <person name="Albert R."/>
            <person name="Binder M."/>
            <person name="Bloem J."/>
            <person name="LaButti K."/>
            <person name="Salamov A."/>
            <person name="Andreopoulos B."/>
            <person name="Baker S."/>
            <person name="Barry K."/>
            <person name="Bills G."/>
            <person name="Bluhm B."/>
            <person name="Cannon C."/>
            <person name="Castanera R."/>
            <person name="Culley D."/>
            <person name="Daum C."/>
            <person name="Ezra D."/>
            <person name="Gonzalez J."/>
            <person name="Henrissat B."/>
            <person name="Kuo A."/>
            <person name="Liang C."/>
            <person name="Lipzen A."/>
            <person name="Lutzoni F."/>
            <person name="Magnuson J."/>
            <person name="Mondo S."/>
            <person name="Nolan M."/>
            <person name="Ohm R."/>
            <person name="Pangilinan J."/>
            <person name="Park H.-J."/>
            <person name="Ramirez L."/>
            <person name="Alfaro M."/>
            <person name="Sun H."/>
            <person name="Tritt A."/>
            <person name="Yoshinaga Y."/>
            <person name="Zwiers L.-H."/>
            <person name="Turgeon B."/>
            <person name="Goodwin S."/>
            <person name="Spatafora J."/>
            <person name="Crous P."/>
            <person name="Grigoriev I."/>
        </authorList>
    </citation>
    <scope>NUCLEOTIDE SEQUENCE [LARGE SCALE GENOMIC DNA]</scope>
    <source>
        <strain evidence="8">CECT 20119</strain>
    </source>
</reference>
<feature type="compositionally biased region" description="Basic and acidic residues" evidence="5">
    <location>
        <begin position="572"/>
        <end position="583"/>
    </location>
</feature>
<evidence type="ECO:0000256" key="5">
    <source>
        <dbReference type="SAM" id="MobiDB-lite"/>
    </source>
</evidence>
<dbReference type="InterPro" id="IPR041627">
    <property type="entry name" value="AAA_lid_6"/>
</dbReference>
<dbReference type="PANTHER" id="PTHR43392">
    <property type="entry name" value="AAA-TYPE ATPASE FAMILY PROTEIN / ANKYRIN REPEAT FAMILY PROTEIN"/>
    <property type="match status" value="1"/>
</dbReference>
<dbReference type="GO" id="GO:0004386">
    <property type="term" value="F:helicase activity"/>
    <property type="evidence" value="ECO:0007669"/>
    <property type="project" value="InterPro"/>
</dbReference>
<dbReference type="Pfam" id="PF17866">
    <property type="entry name" value="AAA_lid_6"/>
    <property type="match status" value="1"/>
</dbReference>
<accession>A0A6A6G5C9</accession>
<dbReference type="InterPro" id="IPR050773">
    <property type="entry name" value="CbxX/CfxQ_RuBisCO_ESX"/>
</dbReference>
<dbReference type="InterPro" id="IPR003593">
    <property type="entry name" value="AAA+_ATPase"/>
</dbReference>
<evidence type="ECO:0000313" key="8">
    <source>
        <dbReference type="Proteomes" id="UP000799538"/>
    </source>
</evidence>
<keyword evidence="4" id="KW-0067">ATP-binding</keyword>
<dbReference type="InterPro" id="IPR000641">
    <property type="entry name" value="CbxX/CfxQ"/>
</dbReference>
<dbReference type="Proteomes" id="UP000799538">
    <property type="component" value="Unassembled WGS sequence"/>
</dbReference>
<dbReference type="InterPro" id="IPR041677">
    <property type="entry name" value="DNA2/NAM7_AAA_11"/>
</dbReference>
<dbReference type="PRINTS" id="PR00819">
    <property type="entry name" value="CBXCFQXSUPER"/>
</dbReference>
<name>A0A6A6G5C9_9PEZI</name>
<evidence type="ECO:0000256" key="2">
    <source>
        <dbReference type="ARBA" id="ARBA00022741"/>
    </source>
</evidence>
<dbReference type="CDD" id="cd18808">
    <property type="entry name" value="SF1_C_Upf1"/>
    <property type="match status" value="1"/>
</dbReference>
<dbReference type="FunFam" id="3.40.50.300:FF:001660">
    <property type="entry name" value="NF-X1 finger and helicase protein, putative"/>
    <property type="match status" value="1"/>
</dbReference>
<proteinExistence type="inferred from homology"/>
<feature type="domain" description="AAA+ ATPase" evidence="6">
    <location>
        <begin position="1041"/>
        <end position="1184"/>
    </location>
</feature>
<dbReference type="InterPro" id="IPR027417">
    <property type="entry name" value="P-loop_NTPase"/>
</dbReference>
<keyword evidence="3" id="KW-0347">Helicase</keyword>
<protein>
    <submittedName>
        <fullName evidence="7">AAA domain-containing protein</fullName>
    </submittedName>
</protein>
<dbReference type="CDD" id="cd06008">
    <property type="entry name" value="NF-X1-zinc-finger"/>
    <property type="match status" value="1"/>
</dbReference>
<dbReference type="InterPro" id="IPR047187">
    <property type="entry name" value="SF1_C_Upf1"/>
</dbReference>
<dbReference type="Pfam" id="PF00004">
    <property type="entry name" value="AAA"/>
    <property type="match status" value="3"/>
</dbReference>
<comment type="similarity">
    <text evidence="1">Belongs to the CbxX/CfxQ family.</text>
</comment>
<feature type="region of interest" description="Disordered" evidence="5">
    <location>
        <begin position="572"/>
        <end position="591"/>
    </location>
</feature>
<evidence type="ECO:0000256" key="1">
    <source>
        <dbReference type="ARBA" id="ARBA00010378"/>
    </source>
</evidence>
<keyword evidence="8" id="KW-1185">Reference proteome</keyword>
<dbReference type="EMBL" id="ML992511">
    <property type="protein sequence ID" value="KAF2220946.1"/>
    <property type="molecule type" value="Genomic_DNA"/>
</dbReference>
<dbReference type="FunFam" id="3.40.50.300:FF:000216">
    <property type="entry name" value="Type VII secretion ATPase EccA"/>
    <property type="match status" value="3"/>
</dbReference>
<evidence type="ECO:0000256" key="4">
    <source>
        <dbReference type="ARBA" id="ARBA00022840"/>
    </source>
</evidence>
<feature type="domain" description="AAA+ ATPase" evidence="6">
    <location>
        <begin position="1322"/>
        <end position="1459"/>
    </location>
</feature>
<dbReference type="Pfam" id="PF13087">
    <property type="entry name" value="AAA_12"/>
    <property type="match status" value="1"/>
</dbReference>
<dbReference type="SMART" id="SM00382">
    <property type="entry name" value="AAA"/>
    <property type="match status" value="3"/>
</dbReference>
<dbReference type="SUPFAM" id="SSF52540">
    <property type="entry name" value="P-loop containing nucleoside triphosphate hydrolases"/>
    <property type="match status" value="4"/>
</dbReference>
<feature type="region of interest" description="Disordered" evidence="5">
    <location>
        <begin position="642"/>
        <end position="698"/>
    </location>
</feature>